<feature type="binding site" evidence="2">
    <location>
        <position position="64"/>
    </location>
    <ligand>
        <name>Ni(2+)</name>
        <dbReference type="ChEBI" id="CHEBI:49786"/>
    </ligand>
</feature>
<dbReference type="GO" id="GO:0048038">
    <property type="term" value="F:quinone binding"/>
    <property type="evidence" value="ECO:0007669"/>
    <property type="project" value="InterPro"/>
</dbReference>
<feature type="binding site" evidence="2">
    <location>
        <position position="67"/>
    </location>
    <ligand>
        <name>Ni(2+)</name>
        <dbReference type="ChEBI" id="CHEBI:49786"/>
    </ligand>
</feature>
<dbReference type="Pfam" id="PF00374">
    <property type="entry name" value="NiFeSe_Hases"/>
    <property type="match status" value="1"/>
</dbReference>
<dbReference type="InterPro" id="IPR001501">
    <property type="entry name" value="Ni-dep_hyd_lsu"/>
</dbReference>
<feature type="binding site" evidence="2">
    <location>
        <position position="355"/>
    </location>
    <ligand>
        <name>Fe cation</name>
        <dbReference type="ChEBI" id="CHEBI:24875"/>
    </ligand>
</feature>
<gene>
    <name evidence="4" type="ORF">SAMN05660649_04574</name>
</gene>
<dbReference type="AlphaFoldDB" id="A0A1I2YR13"/>
<feature type="domain" description="NADH-quinone oxidoreductase subunit D" evidence="3">
    <location>
        <begin position="119"/>
        <end position="280"/>
    </location>
</feature>
<dbReference type="OrthoDB" id="9801496at2"/>
<accession>A0A1I2YR13</accession>
<comment type="cofactor">
    <cofactor evidence="2">
        <name>Ni(2+)</name>
        <dbReference type="ChEBI" id="CHEBI:49786"/>
    </cofactor>
</comment>
<dbReference type="Pfam" id="PF00346">
    <property type="entry name" value="Complex1_49kDa"/>
    <property type="match status" value="2"/>
</dbReference>
<feature type="binding site" evidence="2">
    <location>
        <position position="319"/>
    </location>
    <ligand>
        <name>Mg(2+)</name>
        <dbReference type="ChEBI" id="CHEBI:18420"/>
    </ligand>
</feature>
<dbReference type="InterPro" id="IPR052197">
    <property type="entry name" value="ComplexI_49kDa-like"/>
</dbReference>
<keyword evidence="2" id="KW-0479">Metal-binding</keyword>
<dbReference type="GO" id="GO:0051287">
    <property type="term" value="F:NAD binding"/>
    <property type="evidence" value="ECO:0007669"/>
    <property type="project" value="InterPro"/>
</dbReference>
<comment type="cofactor">
    <cofactor evidence="2">
        <name>Fe cation</name>
        <dbReference type="ChEBI" id="CHEBI:24875"/>
    </cofactor>
</comment>
<evidence type="ECO:0000313" key="4">
    <source>
        <dbReference type="EMBL" id="SFH27998.1"/>
    </source>
</evidence>
<dbReference type="RefSeq" id="WP_092474799.1">
    <property type="nucleotide sequence ID" value="NZ_FOOX01000022.1"/>
</dbReference>
<dbReference type="InterPro" id="IPR001135">
    <property type="entry name" value="NADH_Q_OxRdtase_suD"/>
</dbReference>
<dbReference type="Proteomes" id="UP000199337">
    <property type="component" value="Unassembled WGS sequence"/>
</dbReference>
<proteinExistence type="predicted"/>
<dbReference type="EMBL" id="FOOX01000022">
    <property type="protein sequence ID" value="SFH27998.1"/>
    <property type="molecule type" value="Genomic_DNA"/>
</dbReference>
<dbReference type="PANTHER" id="PTHR43485:SF1">
    <property type="entry name" value="FORMATE HYDROGENLYASE SUBUNIT 5-RELATED"/>
    <property type="match status" value="1"/>
</dbReference>
<keyword evidence="2" id="KW-0408">Iron</keyword>
<protein>
    <submittedName>
        <fullName evidence="4">Ech hydrogenase subunit E</fullName>
    </submittedName>
</protein>
<dbReference type="PANTHER" id="PTHR43485">
    <property type="entry name" value="HYDROGENASE-4 COMPONENT G"/>
    <property type="match status" value="1"/>
</dbReference>
<evidence type="ECO:0000259" key="3">
    <source>
        <dbReference type="Pfam" id="PF00346"/>
    </source>
</evidence>
<evidence type="ECO:0000256" key="2">
    <source>
        <dbReference type="PIRSR" id="PIRSR601501-1"/>
    </source>
</evidence>
<reference evidence="5" key="1">
    <citation type="submission" date="2016-10" db="EMBL/GenBank/DDBJ databases">
        <authorList>
            <person name="Varghese N."/>
            <person name="Submissions S."/>
        </authorList>
    </citation>
    <scope>NUCLEOTIDE SEQUENCE [LARGE SCALE GENOMIC DNA]</scope>
    <source>
        <strain evidence="5">DSM 17038</strain>
    </source>
</reference>
<name>A0A1I2YR13_9FIRM</name>
<dbReference type="Gene3D" id="1.10.645.10">
    <property type="entry name" value="Cytochrome-c3 Hydrogenase, chain B"/>
    <property type="match status" value="1"/>
</dbReference>
<feature type="domain" description="NADH-quinone oxidoreductase subunit D" evidence="3">
    <location>
        <begin position="286"/>
        <end position="358"/>
    </location>
</feature>
<keyword evidence="2" id="KW-0533">Nickel</keyword>
<dbReference type="GO" id="GO:0008901">
    <property type="term" value="F:ferredoxin hydrogenase activity"/>
    <property type="evidence" value="ECO:0007669"/>
    <property type="project" value="InterPro"/>
</dbReference>
<keyword evidence="2" id="KW-0460">Magnesium</keyword>
<sequence length="358" mass="40318">MGRVTFPFGPQHPVLPEAIQLQLTCEDERVVEVLPVIGYMHRGIEKAAEKTPFVNNVFLCERICGICSFIHALCYCELMENLMKTKAPPRAQHLRVFWSELSRIHSHLLWLGLLADSFGFESLFMQCWRAREIILDTMEMTTGQRVIQSSCIIGGVRRDINGEMTGQVRRMLNKFKKEYDAIYGVFAKDYTVKQRTAGKGILGKEDAWKLGALGPTLRASGWASDARMLNYCAYGELGFEPVVENGCDSFARMMVRAREIHQSLDLAFKALDNLPATELAVRINGFPRGEGMIRVEQPRGELFEYVKGNGTVYLERLKVRTPTFANIPTLLAMLPGCELADVPVIVMSIDPCIACTER</sequence>
<dbReference type="GO" id="GO:0016151">
    <property type="term" value="F:nickel cation binding"/>
    <property type="evidence" value="ECO:0007669"/>
    <property type="project" value="InterPro"/>
</dbReference>
<keyword evidence="1" id="KW-0560">Oxidoreductase</keyword>
<dbReference type="STRING" id="341036.SAMN05660649_04574"/>
<dbReference type="InterPro" id="IPR029014">
    <property type="entry name" value="NiFe-Hase_large"/>
</dbReference>
<evidence type="ECO:0000313" key="5">
    <source>
        <dbReference type="Proteomes" id="UP000199337"/>
    </source>
</evidence>
<dbReference type="SUPFAM" id="SSF56762">
    <property type="entry name" value="HydB/Nqo4-like"/>
    <property type="match status" value="1"/>
</dbReference>
<keyword evidence="5" id="KW-1185">Reference proteome</keyword>
<evidence type="ECO:0000256" key="1">
    <source>
        <dbReference type="ARBA" id="ARBA00023002"/>
    </source>
</evidence>
<feature type="binding site" evidence="2">
    <location>
        <position position="45"/>
    </location>
    <ligand>
        <name>Mg(2+)</name>
        <dbReference type="ChEBI" id="CHEBI:18420"/>
    </ligand>
</feature>
<dbReference type="PROSITE" id="PS00507">
    <property type="entry name" value="NI_HGENASE_L_1"/>
    <property type="match status" value="1"/>
</dbReference>
<dbReference type="InterPro" id="IPR018194">
    <property type="entry name" value="Ni-dep_hyd_lsu_Ni_BS"/>
</dbReference>
<feature type="binding site" evidence="2">
    <location>
        <position position="352"/>
    </location>
    <ligand>
        <name>Ni(2+)</name>
        <dbReference type="ChEBI" id="CHEBI:49786"/>
    </ligand>
</feature>
<organism evidence="4 5">
    <name type="scientific">Desulfotruncus arcticus DSM 17038</name>
    <dbReference type="NCBI Taxonomy" id="1121424"/>
    <lineage>
        <taxon>Bacteria</taxon>
        <taxon>Bacillati</taxon>
        <taxon>Bacillota</taxon>
        <taxon>Clostridia</taxon>
        <taxon>Eubacteriales</taxon>
        <taxon>Desulfallaceae</taxon>
        <taxon>Desulfotruncus</taxon>
    </lineage>
</organism>
<dbReference type="GO" id="GO:0016651">
    <property type="term" value="F:oxidoreductase activity, acting on NAD(P)H"/>
    <property type="evidence" value="ECO:0007669"/>
    <property type="project" value="InterPro"/>
</dbReference>
<feature type="binding site" evidence="2">
    <location>
        <position position="67"/>
    </location>
    <ligand>
        <name>Fe cation</name>
        <dbReference type="ChEBI" id="CHEBI:24875"/>
    </ligand>
</feature>